<evidence type="ECO:0000313" key="2">
    <source>
        <dbReference type="Proteomes" id="UP000002745"/>
    </source>
</evidence>
<protein>
    <recommendedName>
        <fullName evidence="3">DUF2946 domain-containing protein</fullName>
    </recommendedName>
</protein>
<keyword evidence="2" id="KW-1185">Reference proteome</keyword>
<dbReference type="STRING" id="582402.Hbal_0968"/>
<organism evidence="1 2">
    <name type="scientific">Hirschia baltica (strain ATCC 49814 / DSM 5838 / IFAM 1418)</name>
    <dbReference type="NCBI Taxonomy" id="582402"/>
    <lineage>
        <taxon>Bacteria</taxon>
        <taxon>Pseudomonadati</taxon>
        <taxon>Pseudomonadota</taxon>
        <taxon>Alphaproteobacteria</taxon>
        <taxon>Hyphomonadales</taxon>
        <taxon>Hyphomonadaceae</taxon>
        <taxon>Hirschia</taxon>
    </lineage>
</organism>
<dbReference type="EMBL" id="CP001678">
    <property type="protein sequence ID" value="ACT58662.1"/>
    <property type="molecule type" value="Genomic_DNA"/>
</dbReference>
<dbReference type="HOGENOM" id="CLU_2117652_0_0_5"/>
<evidence type="ECO:0000313" key="1">
    <source>
        <dbReference type="EMBL" id="ACT58662.1"/>
    </source>
</evidence>
<proteinExistence type="predicted"/>
<sequence>MKKVLPILGYRFLVLFMLITSFFAAPTFIEKHQHSGETVSEHAELVTVELESDLQHQTNSQHHVHSCGMCHMHGYATSLMKLNDVFAFERAHVIDLDWAEMSGYPSHQFRPPRA</sequence>
<dbReference type="AlphaFoldDB" id="C6XQQ6"/>
<gene>
    <name evidence="1" type="ordered locus">Hbal_0968</name>
</gene>
<dbReference type="Proteomes" id="UP000002745">
    <property type="component" value="Chromosome"/>
</dbReference>
<name>C6XQQ6_HIRBI</name>
<evidence type="ECO:0008006" key="3">
    <source>
        <dbReference type="Google" id="ProtNLM"/>
    </source>
</evidence>
<accession>C6XQQ6</accession>
<dbReference type="KEGG" id="hba:Hbal_0968"/>
<reference evidence="2" key="1">
    <citation type="journal article" date="2011" name="J. Bacteriol.">
        <title>Genome sequences of eight morphologically diverse alphaproteobacteria.</title>
        <authorList>
            <consortium name="US DOE Joint Genome Institute"/>
            <person name="Brown P.J."/>
            <person name="Kysela D.T."/>
            <person name="Buechlein A."/>
            <person name="Hemmerich C."/>
            <person name="Brun Y.V."/>
        </authorList>
    </citation>
    <scope>NUCLEOTIDE SEQUENCE [LARGE SCALE GENOMIC DNA]</scope>
    <source>
        <strain evidence="2">ATCC 49814 / DSM 5838 / IFAM 1418</strain>
    </source>
</reference>